<dbReference type="InterPro" id="IPR018060">
    <property type="entry name" value="HTH_AraC"/>
</dbReference>
<accession>A0A1I7MUK3</accession>
<dbReference type="AlphaFoldDB" id="A0A1I7MUK3"/>
<dbReference type="PANTHER" id="PTHR46796">
    <property type="entry name" value="HTH-TYPE TRANSCRIPTIONAL ACTIVATOR RHAS-RELATED"/>
    <property type="match status" value="1"/>
</dbReference>
<dbReference type="InterPro" id="IPR020449">
    <property type="entry name" value="Tscrpt_reg_AraC-type_HTH"/>
</dbReference>
<feature type="domain" description="HTH araC/xylS-type" evidence="4">
    <location>
        <begin position="266"/>
        <end position="367"/>
    </location>
</feature>
<keyword evidence="1" id="KW-0805">Transcription regulation</keyword>
<evidence type="ECO:0000313" key="5">
    <source>
        <dbReference type="EMBL" id="SFV26092.1"/>
    </source>
</evidence>
<name>A0A1I7MUK3_9HYPH</name>
<sequence>MRVCVSSPTALYMRVLHLWPGVTAPWCVQNETGSCVRINDDIGIGAAAHFCHSDLSSTLNLRPDLGNRIAPDSPFPSLAGVNPLSEGDLGKERACLLDTIALDNGTISQMRSSPSSAGGVFDIAPSSSDYFAICYVRSGEITIKQNDRIDIVSEGDFVVIDGARRPMMTAAYPASHELVVLMIPKEQYALVDGAETELGNVVVGRRNAMSPIFSCLAMIADGMHGSSKERLLALYRACVVLLPLTAGLYDRIDGEETGADRHHLLPRILQYLNRNLPDPELSPPGTAKRFGISVRYLHRLFEVTGTTFNSYILARRLDHIREELIAPPSHPQAIAAVARKWGFTKVATFNKAFRKHFGCSPSQFRRGASLTCRPRKRN</sequence>
<evidence type="ECO:0000259" key="4">
    <source>
        <dbReference type="PROSITE" id="PS01124"/>
    </source>
</evidence>
<dbReference type="GO" id="GO:0003700">
    <property type="term" value="F:DNA-binding transcription factor activity"/>
    <property type="evidence" value="ECO:0007669"/>
    <property type="project" value="InterPro"/>
</dbReference>
<evidence type="ECO:0000256" key="3">
    <source>
        <dbReference type="ARBA" id="ARBA00023163"/>
    </source>
</evidence>
<dbReference type="OrthoDB" id="8004517at2"/>
<evidence type="ECO:0000256" key="2">
    <source>
        <dbReference type="ARBA" id="ARBA00023125"/>
    </source>
</evidence>
<dbReference type="Proteomes" id="UP000199423">
    <property type="component" value="Unassembled WGS sequence"/>
</dbReference>
<dbReference type="InterPro" id="IPR009057">
    <property type="entry name" value="Homeodomain-like_sf"/>
</dbReference>
<evidence type="ECO:0000313" key="6">
    <source>
        <dbReference type="Proteomes" id="UP000199423"/>
    </source>
</evidence>
<keyword evidence="6" id="KW-1185">Reference proteome</keyword>
<keyword evidence="3" id="KW-0804">Transcription</keyword>
<dbReference type="Pfam" id="PF12833">
    <property type="entry name" value="HTH_18"/>
    <property type="match status" value="1"/>
</dbReference>
<dbReference type="SMART" id="SM00342">
    <property type="entry name" value="HTH_ARAC"/>
    <property type="match status" value="1"/>
</dbReference>
<dbReference type="InterPro" id="IPR050204">
    <property type="entry name" value="AraC_XylS_family_regulators"/>
</dbReference>
<protein>
    <submittedName>
        <fullName evidence="5">AraC-type DNA-binding protein</fullName>
    </submittedName>
</protein>
<organism evidence="5 6">
    <name type="scientific">Hyphomicrobium facile</name>
    <dbReference type="NCBI Taxonomy" id="51670"/>
    <lineage>
        <taxon>Bacteria</taxon>
        <taxon>Pseudomonadati</taxon>
        <taxon>Pseudomonadota</taxon>
        <taxon>Alphaproteobacteria</taxon>
        <taxon>Hyphomicrobiales</taxon>
        <taxon>Hyphomicrobiaceae</taxon>
        <taxon>Hyphomicrobium</taxon>
    </lineage>
</organism>
<dbReference type="PROSITE" id="PS00041">
    <property type="entry name" value="HTH_ARAC_FAMILY_1"/>
    <property type="match status" value="1"/>
</dbReference>
<dbReference type="PRINTS" id="PR00032">
    <property type="entry name" value="HTHARAC"/>
</dbReference>
<reference evidence="6" key="1">
    <citation type="submission" date="2016-10" db="EMBL/GenBank/DDBJ databases">
        <authorList>
            <person name="Varghese N."/>
            <person name="Submissions S."/>
        </authorList>
    </citation>
    <scope>NUCLEOTIDE SEQUENCE [LARGE SCALE GENOMIC DNA]</scope>
    <source>
        <strain evidence="6">DSM 1565</strain>
    </source>
</reference>
<gene>
    <name evidence="5" type="ORF">SAMN04488557_0322</name>
</gene>
<dbReference type="InterPro" id="IPR018062">
    <property type="entry name" value="HTH_AraC-typ_CS"/>
</dbReference>
<keyword evidence="2 5" id="KW-0238">DNA-binding</keyword>
<proteinExistence type="predicted"/>
<dbReference type="SUPFAM" id="SSF46689">
    <property type="entry name" value="Homeodomain-like"/>
    <property type="match status" value="1"/>
</dbReference>
<dbReference type="EMBL" id="FPCH01000001">
    <property type="protein sequence ID" value="SFV26092.1"/>
    <property type="molecule type" value="Genomic_DNA"/>
</dbReference>
<dbReference type="STRING" id="51670.SAMN04488557_0322"/>
<dbReference type="PANTHER" id="PTHR46796:SF6">
    <property type="entry name" value="ARAC SUBFAMILY"/>
    <property type="match status" value="1"/>
</dbReference>
<dbReference type="Gene3D" id="1.10.10.60">
    <property type="entry name" value="Homeodomain-like"/>
    <property type="match status" value="1"/>
</dbReference>
<dbReference type="PROSITE" id="PS01124">
    <property type="entry name" value="HTH_ARAC_FAMILY_2"/>
    <property type="match status" value="1"/>
</dbReference>
<evidence type="ECO:0000256" key="1">
    <source>
        <dbReference type="ARBA" id="ARBA00023015"/>
    </source>
</evidence>
<dbReference type="GO" id="GO:0043565">
    <property type="term" value="F:sequence-specific DNA binding"/>
    <property type="evidence" value="ECO:0007669"/>
    <property type="project" value="InterPro"/>
</dbReference>